<dbReference type="Gene3D" id="3.40.630.30">
    <property type="match status" value="1"/>
</dbReference>
<dbReference type="CDD" id="cd04301">
    <property type="entry name" value="NAT_SF"/>
    <property type="match status" value="1"/>
</dbReference>
<protein>
    <submittedName>
        <fullName evidence="2">N-acetyltransferase</fullName>
    </submittedName>
</protein>
<dbReference type="EMBL" id="RDBE01000010">
    <property type="protein sequence ID" value="RLV48298.1"/>
    <property type="molecule type" value="Genomic_DNA"/>
</dbReference>
<evidence type="ECO:0000313" key="2">
    <source>
        <dbReference type="EMBL" id="RLV48298.1"/>
    </source>
</evidence>
<comment type="caution">
    <text evidence="2">The sequence shown here is derived from an EMBL/GenBank/DDBJ whole genome shotgun (WGS) entry which is preliminary data.</text>
</comment>
<keyword evidence="2" id="KW-0808">Transferase</keyword>
<dbReference type="GO" id="GO:0016747">
    <property type="term" value="F:acyltransferase activity, transferring groups other than amino-acyl groups"/>
    <property type="evidence" value="ECO:0007669"/>
    <property type="project" value="InterPro"/>
</dbReference>
<dbReference type="OrthoDB" id="4375873at2"/>
<dbReference type="SUPFAM" id="SSF55729">
    <property type="entry name" value="Acyl-CoA N-acyltransferases (Nat)"/>
    <property type="match status" value="1"/>
</dbReference>
<name>A0A3L8P1K3_9ACTN</name>
<dbReference type="Proteomes" id="UP000281708">
    <property type="component" value="Unassembled WGS sequence"/>
</dbReference>
<dbReference type="RefSeq" id="WP_121807801.1">
    <property type="nucleotide sequence ID" value="NZ_RDBE01000010.1"/>
</dbReference>
<keyword evidence="3" id="KW-1185">Reference proteome</keyword>
<reference evidence="2 3" key="1">
    <citation type="submission" date="2018-10" db="EMBL/GenBank/DDBJ databases">
        <title>Marmoricola sp. 4Q3S-7 whole genome shotgun sequence.</title>
        <authorList>
            <person name="Li F."/>
        </authorList>
    </citation>
    <scope>NUCLEOTIDE SEQUENCE [LARGE SCALE GENOMIC DNA]</scope>
    <source>
        <strain evidence="2 3">4Q3S-7</strain>
    </source>
</reference>
<dbReference type="InterPro" id="IPR016181">
    <property type="entry name" value="Acyl_CoA_acyltransferase"/>
</dbReference>
<proteinExistence type="predicted"/>
<feature type="domain" description="N-acetyltransferase" evidence="1">
    <location>
        <begin position="120"/>
        <end position="257"/>
    </location>
</feature>
<dbReference type="InterPro" id="IPR000182">
    <property type="entry name" value="GNAT_dom"/>
</dbReference>
<evidence type="ECO:0000313" key="3">
    <source>
        <dbReference type="Proteomes" id="UP000281708"/>
    </source>
</evidence>
<sequence length="257" mass="28243">MPELVSREVTAADDAWIYVPDDAETTHTGDYLLVYYPTYWAGPTQVVQTHSERPAAELVAEVLAQVRDHGRSDVVWWVRDGLHPDGLEQHLVGAGARRDETLTVLAKALDQPIPPAPGEPEVRAVADLATLQDDHRVGVAAFEEQMPSEAELQAELERLVGSNLTQTRLVAYLDGVPVGMGGARIADGAVRLWGGGTVPEYRRRGVYAAVLRARLNWALEQGARFALTRGRVETSAPILRREGFGVFGERRSYRLNA</sequence>
<dbReference type="PROSITE" id="PS51186">
    <property type="entry name" value="GNAT"/>
    <property type="match status" value="1"/>
</dbReference>
<gene>
    <name evidence="2" type="ORF">D9V37_19860</name>
</gene>
<evidence type="ECO:0000259" key="1">
    <source>
        <dbReference type="PROSITE" id="PS51186"/>
    </source>
</evidence>
<accession>A0A3L8P1K3</accession>
<dbReference type="AlphaFoldDB" id="A0A3L8P1K3"/>
<dbReference type="Pfam" id="PF00583">
    <property type="entry name" value="Acetyltransf_1"/>
    <property type="match status" value="1"/>
</dbReference>
<organism evidence="2 3">
    <name type="scientific">Nocardioides mangrovicus</name>
    <dbReference type="NCBI Taxonomy" id="2478913"/>
    <lineage>
        <taxon>Bacteria</taxon>
        <taxon>Bacillati</taxon>
        <taxon>Actinomycetota</taxon>
        <taxon>Actinomycetes</taxon>
        <taxon>Propionibacteriales</taxon>
        <taxon>Nocardioidaceae</taxon>
        <taxon>Nocardioides</taxon>
    </lineage>
</organism>